<keyword evidence="1 6" id="KW-0540">Nuclease</keyword>
<evidence type="ECO:0000256" key="5">
    <source>
        <dbReference type="ARBA" id="ARBA00023204"/>
    </source>
</evidence>
<dbReference type="NCBIfam" id="TIGR00632">
    <property type="entry name" value="vsr"/>
    <property type="match status" value="1"/>
</dbReference>
<name>A0ABX1GHA1_9GAMM</name>
<dbReference type="PIRSF" id="PIRSF018267">
    <property type="entry name" value="VSR_endonuc"/>
    <property type="match status" value="1"/>
</dbReference>
<dbReference type="SUPFAM" id="SSF52980">
    <property type="entry name" value="Restriction endonuclease-like"/>
    <property type="match status" value="1"/>
</dbReference>
<sequence>MTDTVNSQTRLRMMSGIRGKDTKPELQIRLALHKRGFRYCLHYKRLPGKPDLVLPKYSAIVLLNGCFWHCHDCHLFKWPSTRKEFWHKKITENKLRDQRNIAQYRRLGWKTLTIWECSLKGKTRLGLEQVIETTTRWIQFDTMDAEITGRTPD</sequence>
<dbReference type="InterPro" id="IPR011335">
    <property type="entry name" value="Restrct_endonuc-II-like"/>
</dbReference>
<reference evidence="7 8" key="1">
    <citation type="submission" date="2020-04" db="EMBL/GenBank/DDBJ databases">
        <authorList>
            <person name="Yoon J."/>
        </authorList>
    </citation>
    <scope>NUCLEOTIDE SEQUENCE [LARGE SCALE GENOMIC DNA]</scope>
    <source>
        <strain evidence="7 8">KMU-166</strain>
    </source>
</reference>
<comment type="function">
    <text evidence="6">May nick specific sequences that contain T:G mispairs resulting from m5C-deamination.</text>
</comment>
<evidence type="ECO:0000313" key="7">
    <source>
        <dbReference type="EMBL" id="NKI18531.1"/>
    </source>
</evidence>
<keyword evidence="3 6" id="KW-0227">DNA damage</keyword>
<proteinExistence type="inferred from homology"/>
<dbReference type="Gene3D" id="3.40.960.10">
    <property type="entry name" value="VSR Endonuclease"/>
    <property type="match status" value="1"/>
</dbReference>
<dbReference type="GO" id="GO:0004519">
    <property type="term" value="F:endonuclease activity"/>
    <property type="evidence" value="ECO:0007669"/>
    <property type="project" value="UniProtKB-KW"/>
</dbReference>
<evidence type="ECO:0000256" key="3">
    <source>
        <dbReference type="ARBA" id="ARBA00022763"/>
    </source>
</evidence>
<dbReference type="EC" id="3.1.-.-" evidence="6"/>
<accession>A0ABX1GHA1</accession>
<keyword evidence="2 6" id="KW-0255">Endonuclease</keyword>
<evidence type="ECO:0000256" key="4">
    <source>
        <dbReference type="ARBA" id="ARBA00022801"/>
    </source>
</evidence>
<comment type="similarity">
    <text evidence="6">Belongs to the vsr family.</text>
</comment>
<keyword evidence="8" id="KW-1185">Reference proteome</keyword>
<comment type="caution">
    <text evidence="7">The sequence shown here is derived from an EMBL/GenBank/DDBJ whole genome shotgun (WGS) entry which is preliminary data.</text>
</comment>
<evidence type="ECO:0000256" key="2">
    <source>
        <dbReference type="ARBA" id="ARBA00022759"/>
    </source>
</evidence>
<protein>
    <recommendedName>
        <fullName evidence="6">Very short patch repair endonuclease</fullName>
        <ecNumber evidence="6">3.1.-.-</ecNumber>
    </recommendedName>
</protein>
<evidence type="ECO:0000313" key="8">
    <source>
        <dbReference type="Proteomes" id="UP000765845"/>
    </source>
</evidence>
<dbReference type="EMBL" id="JAAWWK010000005">
    <property type="protein sequence ID" value="NKI18531.1"/>
    <property type="molecule type" value="Genomic_DNA"/>
</dbReference>
<evidence type="ECO:0000256" key="6">
    <source>
        <dbReference type="PIRNR" id="PIRNR018267"/>
    </source>
</evidence>
<dbReference type="Pfam" id="PF03852">
    <property type="entry name" value="Vsr"/>
    <property type="match status" value="1"/>
</dbReference>
<organism evidence="7 8">
    <name type="scientific">Spongiibacter thalassae</name>
    <dbReference type="NCBI Taxonomy" id="2721624"/>
    <lineage>
        <taxon>Bacteria</taxon>
        <taxon>Pseudomonadati</taxon>
        <taxon>Pseudomonadota</taxon>
        <taxon>Gammaproteobacteria</taxon>
        <taxon>Cellvibrionales</taxon>
        <taxon>Spongiibacteraceae</taxon>
        <taxon>Spongiibacter</taxon>
    </lineage>
</organism>
<dbReference type="Proteomes" id="UP000765845">
    <property type="component" value="Unassembled WGS sequence"/>
</dbReference>
<evidence type="ECO:0000256" key="1">
    <source>
        <dbReference type="ARBA" id="ARBA00022722"/>
    </source>
</evidence>
<dbReference type="RefSeq" id="WP_168451066.1">
    <property type="nucleotide sequence ID" value="NZ_JAAWWK010000005.1"/>
</dbReference>
<gene>
    <name evidence="7" type="primary">vsr</name>
    <name evidence="7" type="ORF">HCU74_14030</name>
</gene>
<dbReference type="InterPro" id="IPR004603">
    <property type="entry name" value="DNA_mismatch_endonuc_vsr"/>
</dbReference>
<keyword evidence="5 6" id="KW-0234">DNA repair</keyword>
<keyword evidence="4 6" id="KW-0378">Hydrolase</keyword>
<dbReference type="CDD" id="cd00221">
    <property type="entry name" value="Vsr"/>
    <property type="match status" value="1"/>
</dbReference>